<keyword evidence="3" id="KW-1185">Reference proteome</keyword>
<feature type="compositionally biased region" description="Polar residues" evidence="1">
    <location>
        <begin position="21"/>
        <end position="31"/>
    </location>
</feature>
<reference evidence="2 3" key="1">
    <citation type="submission" date="2019-08" db="EMBL/GenBank/DDBJ databases">
        <title>A chromosome-level genome assembly, high-density linkage maps, and genome scans reveal the genomic architecture of hybrid incompatibilities underlying speciation via character displacement in darters (Percidae: Etheostominae).</title>
        <authorList>
            <person name="Moran R.L."/>
            <person name="Catchen J.M."/>
            <person name="Fuller R.C."/>
        </authorList>
    </citation>
    <scope>NUCLEOTIDE SEQUENCE [LARGE SCALE GENOMIC DNA]</scope>
    <source>
        <strain evidence="2">EspeVRDwgs_2016</strain>
        <tissue evidence="2">Muscle</tissue>
    </source>
</reference>
<dbReference type="Proteomes" id="UP000327493">
    <property type="component" value="Unassembled WGS sequence"/>
</dbReference>
<feature type="region of interest" description="Disordered" evidence="1">
    <location>
        <begin position="21"/>
        <end position="47"/>
    </location>
</feature>
<sequence length="73" mass="8136">MPNTLRRQCLFGTGLSYQQQRHSLTAASQSSTDRHPRSSESLRNSVEEENVWTVALCCGTDWTAASRSCSSEK</sequence>
<protein>
    <submittedName>
        <fullName evidence="2">Uncharacterized protein</fullName>
    </submittedName>
</protein>
<organism evidence="2 3">
    <name type="scientific">Etheostoma spectabile</name>
    <name type="common">orangethroat darter</name>
    <dbReference type="NCBI Taxonomy" id="54343"/>
    <lineage>
        <taxon>Eukaryota</taxon>
        <taxon>Metazoa</taxon>
        <taxon>Chordata</taxon>
        <taxon>Craniata</taxon>
        <taxon>Vertebrata</taxon>
        <taxon>Euteleostomi</taxon>
        <taxon>Actinopterygii</taxon>
        <taxon>Neopterygii</taxon>
        <taxon>Teleostei</taxon>
        <taxon>Neoteleostei</taxon>
        <taxon>Acanthomorphata</taxon>
        <taxon>Eupercaria</taxon>
        <taxon>Perciformes</taxon>
        <taxon>Percoidei</taxon>
        <taxon>Percidae</taxon>
        <taxon>Etheostomatinae</taxon>
        <taxon>Etheostoma</taxon>
    </lineage>
</organism>
<evidence type="ECO:0000313" key="3">
    <source>
        <dbReference type="Proteomes" id="UP000327493"/>
    </source>
</evidence>
<comment type="caution">
    <text evidence="2">The sequence shown here is derived from an EMBL/GenBank/DDBJ whole genome shotgun (WGS) entry which is preliminary data.</text>
</comment>
<evidence type="ECO:0000313" key="2">
    <source>
        <dbReference type="EMBL" id="KAA8578799.1"/>
    </source>
</evidence>
<evidence type="ECO:0000256" key="1">
    <source>
        <dbReference type="SAM" id="MobiDB-lite"/>
    </source>
</evidence>
<proteinExistence type="predicted"/>
<name>A0A5J5CES1_9PERO</name>
<dbReference type="AlphaFoldDB" id="A0A5J5CES1"/>
<dbReference type="EMBL" id="VOFY01000119">
    <property type="protein sequence ID" value="KAA8578799.1"/>
    <property type="molecule type" value="Genomic_DNA"/>
</dbReference>
<gene>
    <name evidence="2" type="ORF">FQN60_018703</name>
</gene>
<accession>A0A5J5CES1</accession>